<sequence>NYLHRPTFFSNMDIQGNLLEESLMKLLEPCTTPEAALQLFSSPCFSPSAVYTRGNNEPAVIFLSYFKFMMAKLPNACIDGIWEDILNKDVMYTQHLIDFDPQVTLIMKLKHMLTCDCFIWLQEALSSYSKCPNPYIRLKLFRIIRLFHCNATSLNWEPVCDIFIHTLSEIKPHHLYPSGDEDESLLSVDDLTIIIYKKDITNIISTDIISQIRNIKRVFGDSKEARFMTHYIQLIGIFSILAHSIPDPFKYKDEIRRCYGAFRDFMDELVYCTNYDPLRYPNKRFRYVVSYPSFRHCATQTVCDLMVIFINMKVIEGYEARSLQFLCDVAVDLGVCKKTRVCEVPRLLLYRQIHGSTLARQHTLLIPLLLKNISPHYSFRDKSEEDENYPTLLSEEDGDYLYEDSEDTDSYEDSDSHQNSDSIDDIDSYDHSD</sequence>
<evidence type="ECO:0000313" key="2">
    <source>
        <dbReference type="EMBL" id="CAL4155026.1"/>
    </source>
</evidence>
<evidence type="ECO:0008006" key="4">
    <source>
        <dbReference type="Google" id="ProtNLM"/>
    </source>
</evidence>
<dbReference type="EMBL" id="CAXKWB010040525">
    <property type="protein sequence ID" value="CAL4155026.1"/>
    <property type="molecule type" value="Genomic_DNA"/>
</dbReference>
<proteinExistence type="predicted"/>
<feature type="non-terminal residue" evidence="2">
    <location>
        <position position="1"/>
    </location>
</feature>
<dbReference type="Proteomes" id="UP001497623">
    <property type="component" value="Unassembled WGS sequence"/>
</dbReference>
<gene>
    <name evidence="2" type="ORF">MNOR_LOCUS31442</name>
</gene>
<name>A0AAV2S090_MEGNR</name>
<feature type="compositionally biased region" description="Acidic residues" evidence="1">
    <location>
        <begin position="384"/>
        <end position="413"/>
    </location>
</feature>
<protein>
    <recommendedName>
        <fullName evidence="4">RNA polymerase I-specific transcription initiation factor RRN3</fullName>
    </recommendedName>
</protein>
<evidence type="ECO:0000313" key="3">
    <source>
        <dbReference type="Proteomes" id="UP001497623"/>
    </source>
</evidence>
<keyword evidence="3" id="KW-1185">Reference proteome</keyword>
<dbReference type="AlphaFoldDB" id="A0AAV2S090"/>
<comment type="caution">
    <text evidence="2">The sequence shown here is derived from an EMBL/GenBank/DDBJ whole genome shotgun (WGS) entry which is preliminary data.</text>
</comment>
<organism evidence="2 3">
    <name type="scientific">Meganyctiphanes norvegica</name>
    <name type="common">Northern krill</name>
    <name type="synonym">Thysanopoda norvegica</name>
    <dbReference type="NCBI Taxonomy" id="48144"/>
    <lineage>
        <taxon>Eukaryota</taxon>
        <taxon>Metazoa</taxon>
        <taxon>Ecdysozoa</taxon>
        <taxon>Arthropoda</taxon>
        <taxon>Crustacea</taxon>
        <taxon>Multicrustacea</taxon>
        <taxon>Malacostraca</taxon>
        <taxon>Eumalacostraca</taxon>
        <taxon>Eucarida</taxon>
        <taxon>Euphausiacea</taxon>
        <taxon>Euphausiidae</taxon>
        <taxon>Meganyctiphanes</taxon>
    </lineage>
</organism>
<accession>A0AAV2S090</accession>
<reference evidence="2 3" key="1">
    <citation type="submission" date="2024-05" db="EMBL/GenBank/DDBJ databases">
        <authorList>
            <person name="Wallberg A."/>
        </authorList>
    </citation>
    <scope>NUCLEOTIDE SEQUENCE [LARGE SCALE GENOMIC DNA]</scope>
</reference>
<feature type="region of interest" description="Disordered" evidence="1">
    <location>
        <begin position="381"/>
        <end position="433"/>
    </location>
</feature>
<evidence type="ECO:0000256" key="1">
    <source>
        <dbReference type="SAM" id="MobiDB-lite"/>
    </source>
</evidence>